<feature type="binding site" evidence="9">
    <location>
        <position position="274"/>
    </location>
    <ligand>
        <name>Mg(2+)</name>
        <dbReference type="ChEBI" id="CHEBI:18420"/>
        <label>1</label>
    </ligand>
</feature>
<keyword evidence="7 9" id="KW-0119">Carbohydrate metabolism</keyword>
<dbReference type="NCBIfam" id="TIGR02630">
    <property type="entry name" value="xylose_isom_A"/>
    <property type="match status" value="1"/>
</dbReference>
<evidence type="ECO:0000256" key="10">
    <source>
        <dbReference type="RuleBase" id="RU000609"/>
    </source>
</evidence>
<dbReference type="AlphaFoldDB" id="A0A5C6U3N6"/>
<evidence type="ECO:0000256" key="7">
    <source>
        <dbReference type="ARBA" id="ARBA00023277"/>
    </source>
</evidence>
<keyword evidence="6 9" id="KW-0413">Isomerase</keyword>
<feature type="binding site" evidence="9">
    <location>
        <position position="238"/>
    </location>
    <ligand>
        <name>Mg(2+)</name>
        <dbReference type="ChEBI" id="CHEBI:18420"/>
        <label>1</label>
    </ligand>
</feature>
<comment type="catalytic activity">
    <reaction evidence="8 9 10">
        <text>alpha-D-xylose = alpha-D-xylulofuranose</text>
        <dbReference type="Rhea" id="RHEA:22816"/>
        <dbReference type="ChEBI" id="CHEBI:28518"/>
        <dbReference type="ChEBI" id="CHEBI:188998"/>
        <dbReference type="EC" id="5.3.1.5"/>
    </reaction>
</comment>
<keyword evidence="5 9" id="KW-0479">Metal-binding</keyword>
<dbReference type="InterPro" id="IPR001998">
    <property type="entry name" value="Xylose_isomerase"/>
</dbReference>
<evidence type="ECO:0000256" key="8">
    <source>
        <dbReference type="ARBA" id="ARBA00033659"/>
    </source>
</evidence>
<dbReference type="SUPFAM" id="SSF51658">
    <property type="entry name" value="Xylose isomerase-like"/>
    <property type="match status" value="1"/>
</dbReference>
<dbReference type="Proteomes" id="UP000321832">
    <property type="component" value="Unassembled WGS sequence"/>
</dbReference>
<proteinExistence type="inferred from homology"/>
<dbReference type="GO" id="GO:0000287">
    <property type="term" value="F:magnesium ion binding"/>
    <property type="evidence" value="ECO:0007669"/>
    <property type="project" value="UniProtKB-UniRule"/>
</dbReference>
<dbReference type="InterPro" id="IPR036237">
    <property type="entry name" value="Xyl_isomerase-like_sf"/>
</dbReference>
<evidence type="ECO:0000256" key="3">
    <source>
        <dbReference type="ARBA" id="ARBA00011958"/>
    </source>
</evidence>
<evidence type="ECO:0000313" key="13">
    <source>
        <dbReference type="Proteomes" id="UP000321832"/>
    </source>
</evidence>
<reference evidence="12 13" key="1">
    <citation type="submission" date="2019-08" db="EMBL/GenBank/DDBJ databases">
        <authorList>
            <person name="Khan S.A."/>
            <person name="Jeon C.O."/>
            <person name="Jeong S.E."/>
        </authorList>
    </citation>
    <scope>NUCLEOTIDE SEQUENCE [LARGE SCALE GENOMIC DNA]</scope>
    <source>
        <strain evidence="13">IMCC1728</strain>
    </source>
</reference>
<comment type="caution">
    <text evidence="12">The sequence shown here is derived from an EMBL/GenBank/DDBJ whole genome shotgun (WGS) entry which is preliminary data.</text>
</comment>
<feature type="binding site" evidence="9">
    <location>
        <position position="277"/>
    </location>
    <ligand>
        <name>Mg(2+)</name>
        <dbReference type="ChEBI" id="CHEBI:18420"/>
        <label>2</label>
    </ligand>
</feature>
<evidence type="ECO:0000256" key="9">
    <source>
        <dbReference type="HAMAP-Rule" id="MF_00455"/>
    </source>
</evidence>
<name>A0A5C6U3N6_9BURK</name>
<dbReference type="PRINTS" id="PR00688">
    <property type="entry name" value="XYLOSISMRASE"/>
</dbReference>
<dbReference type="PANTHER" id="PTHR48408:SF1">
    <property type="entry name" value="XYLOSE ISOMERASE"/>
    <property type="match status" value="1"/>
</dbReference>
<evidence type="ECO:0000256" key="4">
    <source>
        <dbReference type="ARBA" id="ARBA00022629"/>
    </source>
</evidence>
<feature type="binding site" evidence="9">
    <location>
        <position position="274"/>
    </location>
    <ligand>
        <name>Mg(2+)</name>
        <dbReference type="ChEBI" id="CHEBI:18420"/>
        <label>2</label>
    </ligand>
</feature>
<comment type="similarity">
    <text evidence="1 9 10">Belongs to the xylose isomerase family.</text>
</comment>
<accession>A0A5C6U3N6</accession>
<evidence type="ECO:0000256" key="11">
    <source>
        <dbReference type="RuleBase" id="RU000610"/>
    </source>
</evidence>
<dbReference type="GO" id="GO:0009045">
    <property type="term" value="F:xylose isomerase activity"/>
    <property type="evidence" value="ECO:0007669"/>
    <property type="project" value="UniProtKB-UniRule"/>
</dbReference>
<feature type="binding site" evidence="9">
    <location>
        <position position="313"/>
    </location>
    <ligand>
        <name>Mg(2+)</name>
        <dbReference type="ChEBI" id="CHEBI:18420"/>
        <label>2</label>
    </ligand>
</feature>
<keyword evidence="13" id="KW-1185">Reference proteome</keyword>
<keyword evidence="4 9" id="KW-0859">Xylose metabolism</keyword>
<evidence type="ECO:0000313" key="12">
    <source>
        <dbReference type="EMBL" id="TXC67474.1"/>
    </source>
</evidence>
<evidence type="ECO:0000256" key="2">
    <source>
        <dbReference type="ARBA" id="ARBA00011881"/>
    </source>
</evidence>
<dbReference type="HAMAP" id="MF_00455">
    <property type="entry name" value="Xylose_isom_A"/>
    <property type="match status" value="1"/>
</dbReference>
<evidence type="ECO:0000256" key="1">
    <source>
        <dbReference type="ARBA" id="ARBA00005765"/>
    </source>
</evidence>
<keyword evidence="9" id="KW-0460">Magnesium</keyword>
<dbReference type="PROSITE" id="PS51415">
    <property type="entry name" value="XYLOSE_ISOMERASE"/>
    <property type="match status" value="1"/>
</dbReference>
<dbReference type="EC" id="5.3.1.5" evidence="3 9"/>
<dbReference type="NCBIfam" id="NF003998">
    <property type="entry name" value="PRK05474.1"/>
    <property type="match status" value="1"/>
</dbReference>
<protein>
    <recommendedName>
        <fullName evidence="3 9">Xylose isomerase</fullName>
        <ecNumber evidence="3 9">5.3.1.5</ecNumber>
    </recommendedName>
</protein>
<keyword evidence="9" id="KW-0963">Cytoplasm</keyword>
<evidence type="ECO:0000256" key="6">
    <source>
        <dbReference type="ARBA" id="ARBA00023235"/>
    </source>
</evidence>
<feature type="binding site" evidence="9">
    <location>
        <position position="345"/>
    </location>
    <ligand>
        <name>Mg(2+)</name>
        <dbReference type="ChEBI" id="CHEBI:18420"/>
        <label>1</label>
    </ligand>
</feature>
<gene>
    <name evidence="9 12" type="primary">xylA</name>
    <name evidence="12" type="ORF">FSC37_06775</name>
</gene>
<dbReference type="GO" id="GO:0005737">
    <property type="term" value="C:cytoplasm"/>
    <property type="evidence" value="ECO:0007669"/>
    <property type="project" value="UniProtKB-SubCell"/>
</dbReference>
<comment type="subunit">
    <text evidence="2 9 11">Homotetramer.</text>
</comment>
<dbReference type="PANTHER" id="PTHR48408">
    <property type="match status" value="1"/>
</dbReference>
<dbReference type="InterPro" id="IPR013452">
    <property type="entry name" value="Xylose_isom_bac"/>
</dbReference>
<dbReference type="EMBL" id="VOPW01000001">
    <property type="protein sequence ID" value="TXC67474.1"/>
    <property type="molecule type" value="Genomic_DNA"/>
</dbReference>
<sequence length="443" mass="49614">MSSGYFTIDEPLRYEGPKYKPSAKRPLGYRWYDPERIVLGRRMADQLRFAVCYWHSFVWNGSDPFGGDSFERPWHAAGGDPMKQAMHKADVAFDLFRLLDAPFFTFHDRDIVPEGATLRESNLNVRRVGEVFARKMEQTGIGLLWGTANLFSNRRYMAGAATNPDPEVFAYAAAQVKNVLEMTHELGGENYVLWGGREGYETLLNTDLKRELAQFGRFLQLVVEHKHKIGFKGAILIEPKPAEPTKHQYDYDVATVFGFLKAHGLEKEVKVNIEQNHALLAGHSFEHEIALAQALGIFGSIDMNRGDEMLGWDTDQFPNNLPQVALALYHVLQGGGFTSGGLNFDAKLRRQSIDPDDLIAGHAHAMDLCARALLVAEKMVEDGALARHVQERYAGWDGKLGRAILQGKRSLADLAAIVDKSSLEPKPVSGRQERLEALVNSYL</sequence>
<evidence type="ECO:0000256" key="5">
    <source>
        <dbReference type="ARBA" id="ARBA00022723"/>
    </source>
</evidence>
<feature type="binding site" evidence="9">
    <location>
        <position position="315"/>
    </location>
    <ligand>
        <name>Mg(2+)</name>
        <dbReference type="ChEBI" id="CHEBI:18420"/>
        <label>2</label>
    </ligand>
</feature>
<comment type="subcellular location">
    <subcellularLocation>
        <location evidence="9 11">Cytoplasm</location>
    </subcellularLocation>
</comment>
<comment type="cofactor">
    <cofactor evidence="9">
        <name>Mg(2+)</name>
        <dbReference type="ChEBI" id="CHEBI:18420"/>
    </cofactor>
    <text evidence="9">Binds 2 magnesium ions per subunit.</text>
</comment>
<dbReference type="GO" id="GO:0042732">
    <property type="term" value="P:D-xylose metabolic process"/>
    <property type="evidence" value="ECO:0007669"/>
    <property type="project" value="UniProtKB-UniRule"/>
</dbReference>
<organism evidence="12 13">
    <name type="scientific">Piscinibacter aquaticus</name>
    <dbReference type="NCBI Taxonomy" id="392597"/>
    <lineage>
        <taxon>Bacteria</taxon>
        <taxon>Pseudomonadati</taxon>
        <taxon>Pseudomonadota</taxon>
        <taxon>Betaproteobacteria</taxon>
        <taxon>Burkholderiales</taxon>
        <taxon>Sphaerotilaceae</taxon>
        <taxon>Piscinibacter</taxon>
    </lineage>
</organism>
<feature type="binding site" evidence="9">
    <location>
        <position position="302"/>
    </location>
    <ligand>
        <name>Mg(2+)</name>
        <dbReference type="ChEBI" id="CHEBI:18420"/>
        <label>1</label>
    </ligand>
</feature>
<dbReference type="Gene3D" id="3.20.20.150">
    <property type="entry name" value="Divalent-metal-dependent TIM barrel enzymes"/>
    <property type="match status" value="1"/>
</dbReference>
<feature type="active site" evidence="9">
    <location>
        <position position="110"/>
    </location>
</feature>
<feature type="active site" evidence="9">
    <location>
        <position position="107"/>
    </location>
</feature>